<dbReference type="RefSeq" id="WP_166718895.1">
    <property type="nucleotide sequence ID" value="NZ_VWXC01000001.1"/>
</dbReference>
<evidence type="ECO:0000313" key="1">
    <source>
        <dbReference type="EMBL" id="NIG17267.1"/>
    </source>
</evidence>
<comment type="caution">
    <text evidence="1">The sequence shown here is derived from an EMBL/GenBank/DDBJ whole genome shotgun (WGS) entry which is preliminary data.</text>
</comment>
<name>A0ABX0RKG3_9GAMM</name>
<dbReference type="EMBL" id="VWXC01000001">
    <property type="protein sequence ID" value="NIG17267.1"/>
    <property type="molecule type" value="Genomic_DNA"/>
</dbReference>
<dbReference type="Proteomes" id="UP001515780">
    <property type="component" value="Unassembled WGS sequence"/>
</dbReference>
<proteinExistence type="predicted"/>
<reference evidence="1 2" key="1">
    <citation type="journal article" date="2019" name="bioRxiv">
        <title>Bacteria contribute to plant secondary compound degradation in a generalist herbivore system.</title>
        <authorList>
            <person name="Francoeur C.B."/>
            <person name="Khadempour L."/>
            <person name="Moreira-Soto R.D."/>
            <person name="Gotting K."/>
            <person name="Book A.J."/>
            <person name="Pinto-Tomas A.A."/>
            <person name="Keefover-Ring K."/>
            <person name="Currie C.R."/>
        </authorList>
    </citation>
    <scope>NUCLEOTIDE SEQUENCE [LARGE SCALE GENOMIC DNA]</scope>
    <source>
        <strain evidence="1">Al-1710</strain>
    </source>
</reference>
<gene>
    <name evidence="1" type="ORF">F3J37_01070</name>
</gene>
<sequence length="151" mass="17937">MSDKKILTIDGKVNFENAIAAIQNPLLKNVLKEREELLKNKMWFGLLYLTMFYENYYYHLYNTEFVNIRDASKMAGVELPDTPTKEVAFSRAEYYTDAFHFEMKFFIDANEKIFMQRIVNDVAEYLAHKNPESTHFVEFNRDPNILRSILK</sequence>
<accession>A0ABX0RKG3</accession>
<organism evidence="1 2">
    <name type="scientific">Candidatus Pantoea communis</name>
    <dbReference type="NCBI Taxonomy" id="2608354"/>
    <lineage>
        <taxon>Bacteria</taxon>
        <taxon>Pseudomonadati</taxon>
        <taxon>Pseudomonadota</taxon>
        <taxon>Gammaproteobacteria</taxon>
        <taxon>Enterobacterales</taxon>
        <taxon>Erwiniaceae</taxon>
        <taxon>Pantoea</taxon>
    </lineage>
</organism>
<keyword evidence="2" id="KW-1185">Reference proteome</keyword>
<evidence type="ECO:0000313" key="2">
    <source>
        <dbReference type="Proteomes" id="UP001515780"/>
    </source>
</evidence>
<protein>
    <submittedName>
        <fullName evidence="1">Uncharacterized protein</fullName>
    </submittedName>
</protein>